<dbReference type="STRING" id="563040.Saut_1465"/>
<dbReference type="Gene3D" id="3.10.620.30">
    <property type="match status" value="1"/>
</dbReference>
<evidence type="ECO:0000313" key="2">
    <source>
        <dbReference type="Proteomes" id="UP000007803"/>
    </source>
</evidence>
<accession>E0UUD7</accession>
<dbReference type="EMBL" id="CP002205">
    <property type="protein sequence ID" value="ADN09512.1"/>
    <property type="molecule type" value="Genomic_DNA"/>
</dbReference>
<evidence type="ECO:0008006" key="3">
    <source>
        <dbReference type="Google" id="ProtNLM"/>
    </source>
</evidence>
<protein>
    <recommendedName>
        <fullName evidence="3">Transglutaminase-like domain-containing protein</fullName>
    </recommendedName>
</protein>
<proteinExistence type="predicted"/>
<keyword evidence="2" id="KW-1185">Reference proteome</keyword>
<dbReference type="AlphaFoldDB" id="E0UUD7"/>
<reference evidence="2" key="1">
    <citation type="journal article" date="2010" name="Stand. Genomic Sci.">
        <title>Complete genome sequence of Sulfurimonas autotrophica type strain (OK10).</title>
        <authorList>
            <person name="Sikorski J."/>
            <person name="Munk C."/>
            <person name="Lapidus A."/>
            <person name="Djao O."/>
            <person name="Lucas S."/>
            <person name="Glavina Del Rio T."/>
            <person name="Nolan M."/>
            <person name="Tice H."/>
            <person name="Han C."/>
            <person name="Cheng J."/>
            <person name="Tapia R."/>
            <person name="Goodwin L."/>
            <person name="Pitluck S."/>
            <person name="Liolios K."/>
            <person name="Ivanova N."/>
            <person name="Mavromatis K."/>
            <person name="Mikhailova N."/>
            <person name="Pati A."/>
            <person name="Sims D."/>
            <person name="Meincke L."/>
            <person name="Brettin T."/>
            <person name="Detter J."/>
            <person name="Chen A."/>
            <person name="Palaniappan K."/>
            <person name="Land M."/>
            <person name="Hauser L."/>
            <person name="Chang Y."/>
            <person name="Jeffries C."/>
            <person name="Rohde M."/>
            <person name="Lang E."/>
            <person name="Spring S."/>
            <person name="Goker M."/>
            <person name="Woyke T."/>
            <person name="Bristow J."/>
            <person name="Eisen J."/>
            <person name="Markowitz V."/>
            <person name="Hugenholtz P."/>
            <person name="Kyrpides N."/>
            <person name="Klenk H."/>
        </authorList>
    </citation>
    <scope>NUCLEOTIDE SEQUENCE [LARGE SCALE GENOMIC DNA]</scope>
    <source>
        <strain evidence="2">ATCC BAA-671 / DSM 16294 / JCM 11897 / OK10</strain>
    </source>
</reference>
<dbReference type="Proteomes" id="UP000007803">
    <property type="component" value="Chromosome"/>
</dbReference>
<organism evidence="1 2">
    <name type="scientific">Sulfurimonas autotrophica (strain ATCC BAA-671 / DSM 16294 / JCM 11897 / OK10)</name>
    <dbReference type="NCBI Taxonomy" id="563040"/>
    <lineage>
        <taxon>Bacteria</taxon>
        <taxon>Pseudomonadati</taxon>
        <taxon>Campylobacterota</taxon>
        <taxon>Epsilonproteobacteria</taxon>
        <taxon>Campylobacterales</taxon>
        <taxon>Sulfurimonadaceae</taxon>
        <taxon>Sulfurimonas</taxon>
    </lineage>
</organism>
<dbReference type="KEGG" id="sua:Saut_1465"/>
<dbReference type="eggNOG" id="COG3087">
    <property type="taxonomic scope" value="Bacteria"/>
</dbReference>
<name>E0UUD7_SULAO</name>
<sequence>MQHNKDGELKLFNQFGLFSLFITLTCNCLYAQSFADFKRVQVESFSKFRDKKDSEFNKYLQAQWKEYNAYISPPMYQKPKPKVVPALSQKTPQNVGPNLVINIKPSVVKALTSPVKKLKGYDATFTFFGIFLGFDFDKGMKNAKFYPRRQKGIINFFSVMAASDYDNLLYNIKVTCKHMNLNDWGIYLLVDKLSHTLFSTPDDAKLFSWFIFNKLGYRVKVALGADKHVVLLHEIKGKMYSTPNYTFDGKKFYVISEYNKSNIGDIYTYSQDYPDATKALDFELKTLPILEKNLQTKTVSFREYGKVYSASYRYNQNLIDFMNSYPQVDYKVFFNAPLEYETYKDIAGDIKQYTDNKKASEALNFVLRFVQKAFKYERDNAQFGREKVMFAQETLCYDKSDCEDRAVLYARLVKDLFGISVVGVKYKDHMSTALHVPMRGDSVKVSGQRYVLADPTYVNASLGQSIPKYKSIIPDSFVYVK</sequence>
<gene>
    <name evidence="1" type="ordered locus">Saut_1465</name>
</gene>
<dbReference type="HOGENOM" id="CLU_042245_0_0_7"/>
<evidence type="ECO:0000313" key="1">
    <source>
        <dbReference type="EMBL" id="ADN09512.1"/>
    </source>
</evidence>